<dbReference type="InterPro" id="IPR000219">
    <property type="entry name" value="DH_dom"/>
</dbReference>
<dbReference type="PANTHER" id="PTHR46006">
    <property type="entry name" value="RHO GUANINE NUCLEOTIDE EXCHANGE FACTOR AT 64C, ISOFORM A"/>
    <property type="match status" value="1"/>
</dbReference>
<dbReference type="PROSITE" id="PS50010">
    <property type="entry name" value="DH_2"/>
    <property type="match status" value="1"/>
</dbReference>
<comment type="subcellular location">
    <subcellularLocation>
        <location evidence="1">Cytoplasm</location>
    </subcellularLocation>
</comment>
<feature type="domain" description="DH" evidence="3">
    <location>
        <begin position="21"/>
        <end position="113"/>
    </location>
</feature>
<evidence type="ECO:0000313" key="5">
    <source>
        <dbReference type="Proteomes" id="UP000663866"/>
    </source>
</evidence>
<feature type="non-terminal residue" evidence="4">
    <location>
        <position position="1"/>
    </location>
</feature>
<evidence type="ECO:0000313" key="4">
    <source>
        <dbReference type="EMBL" id="CAF4606433.1"/>
    </source>
</evidence>
<dbReference type="Gene3D" id="1.20.900.10">
    <property type="entry name" value="Dbl homology (DH) domain"/>
    <property type="match status" value="1"/>
</dbReference>
<organism evidence="4 5">
    <name type="scientific">Rotaria magnacalcarata</name>
    <dbReference type="NCBI Taxonomy" id="392030"/>
    <lineage>
        <taxon>Eukaryota</taxon>
        <taxon>Metazoa</taxon>
        <taxon>Spiralia</taxon>
        <taxon>Gnathifera</taxon>
        <taxon>Rotifera</taxon>
        <taxon>Eurotatoria</taxon>
        <taxon>Bdelloidea</taxon>
        <taxon>Philodinida</taxon>
        <taxon>Philodinidae</taxon>
        <taxon>Rotaria</taxon>
    </lineage>
</organism>
<dbReference type="Pfam" id="PF00621">
    <property type="entry name" value="RhoGEF"/>
    <property type="match status" value="1"/>
</dbReference>
<dbReference type="GO" id="GO:0005737">
    <property type="term" value="C:cytoplasm"/>
    <property type="evidence" value="ECO:0007669"/>
    <property type="project" value="UniProtKB-SubCell"/>
</dbReference>
<dbReference type="SUPFAM" id="SSF48065">
    <property type="entry name" value="DBL homology domain (DH-domain)"/>
    <property type="match status" value="1"/>
</dbReference>
<dbReference type="PANTHER" id="PTHR46006:SF6">
    <property type="entry name" value="INTERSECTIN-2 ISOFORM X1"/>
    <property type="match status" value="1"/>
</dbReference>
<gene>
    <name evidence="4" type="ORF">OVN521_LOCUS45373</name>
</gene>
<keyword evidence="2" id="KW-0963">Cytoplasm</keyword>
<name>A0A821C946_9BILA</name>
<dbReference type="GO" id="GO:0005085">
    <property type="term" value="F:guanyl-nucleotide exchange factor activity"/>
    <property type="evidence" value="ECO:0007669"/>
    <property type="project" value="InterPro"/>
</dbReference>
<evidence type="ECO:0000256" key="2">
    <source>
        <dbReference type="ARBA" id="ARBA00022490"/>
    </source>
</evidence>
<proteinExistence type="predicted"/>
<dbReference type="AlphaFoldDB" id="A0A821C946"/>
<dbReference type="InterPro" id="IPR051480">
    <property type="entry name" value="Endocytic_GEF_Adapter"/>
</dbReference>
<accession>A0A821C946</accession>
<evidence type="ECO:0000256" key="1">
    <source>
        <dbReference type="ARBA" id="ARBA00004496"/>
    </source>
</evidence>
<reference evidence="4" key="1">
    <citation type="submission" date="2021-02" db="EMBL/GenBank/DDBJ databases">
        <authorList>
            <person name="Nowell W R."/>
        </authorList>
    </citation>
    <scope>NUCLEOTIDE SEQUENCE</scope>
</reference>
<evidence type="ECO:0000259" key="3">
    <source>
        <dbReference type="PROSITE" id="PS50010"/>
    </source>
</evidence>
<dbReference type="GO" id="GO:0035025">
    <property type="term" value="P:positive regulation of Rho protein signal transduction"/>
    <property type="evidence" value="ECO:0007669"/>
    <property type="project" value="TreeGrafter"/>
</dbReference>
<sequence length="113" mass="12497">TVSIDGDASSSSSQNVPMHSLRLSAIRELIETEQRYVDDLSIVTNQFIRPLNSARALNEQEIGQLFINWFDLIALNSNLLNALHAQVDYKEALPLTGSDVVMRAPRSASLSNI</sequence>
<dbReference type="EMBL" id="CAJOBG010074104">
    <property type="protein sequence ID" value="CAF4606433.1"/>
    <property type="molecule type" value="Genomic_DNA"/>
</dbReference>
<comment type="caution">
    <text evidence="4">The sequence shown here is derived from an EMBL/GenBank/DDBJ whole genome shotgun (WGS) entry which is preliminary data.</text>
</comment>
<dbReference type="Proteomes" id="UP000663866">
    <property type="component" value="Unassembled WGS sequence"/>
</dbReference>
<feature type="non-terminal residue" evidence="4">
    <location>
        <position position="113"/>
    </location>
</feature>
<dbReference type="InterPro" id="IPR035899">
    <property type="entry name" value="DBL_dom_sf"/>
</dbReference>
<keyword evidence="5" id="KW-1185">Reference proteome</keyword>
<protein>
    <recommendedName>
        <fullName evidence="3">DH domain-containing protein</fullName>
    </recommendedName>
</protein>